<organism evidence="5 6">
    <name type="scientific">Halorubrum sodomense</name>
    <dbReference type="NCBI Taxonomy" id="35743"/>
    <lineage>
        <taxon>Archaea</taxon>
        <taxon>Methanobacteriati</taxon>
        <taxon>Methanobacteriota</taxon>
        <taxon>Stenosarchaea group</taxon>
        <taxon>Halobacteria</taxon>
        <taxon>Halobacteriales</taxon>
        <taxon>Haloferacaceae</taxon>
        <taxon>Halorubrum</taxon>
    </lineage>
</organism>
<keyword evidence="1" id="KW-0547">Nucleotide-binding</keyword>
<dbReference type="GO" id="GO:0005524">
    <property type="term" value="F:ATP binding"/>
    <property type="evidence" value="ECO:0007669"/>
    <property type="project" value="UniProtKB-KW"/>
</dbReference>
<evidence type="ECO:0000256" key="1">
    <source>
        <dbReference type="ARBA" id="ARBA00022741"/>
    </source>
</evidence>
<evidence type="ECO:0000313" key="5">
    <source>
        <dbReference type="EMBL" id="SFR38049.1"/>
    </source>
</evidence>
<dbReference type="Proteomes" id="UP000198932">
    <property type="component" value="Unassembled WGS sequence"/>
</dbReference>
<evidence type="ECO:0000259" key="4">
    <source>
        <dbReference type="Pfam" id="PF00733"/>
    </source>
</evidence>
<dbReference type="PANTHER" id="PTHR11772:SF2">
    <property type="entry name" value="ASPARAGINE SYNTHETASE [GLUTAMINE-HYDROLYZING]"/>
    <property type="match status" value="1"/>
</dbReference>
<feature type="compositionally biased region" description="Basic and acidic residues" evidence="3">
    <location>
        <begin position="90"/>
        <end position="102"/>
    </location>
</feature>
<feature type="domain" description="Asparagine synthetase" evidence="4">
    <location>
        <begin position="312"/>
        <end position="404"/>
    </location>
</feature>
<reference evidence="6" key="1">
    <citation type="submission" date="2016-10" db="EMBL/GenBank/DDBJ databases">
        <authorList>
            <person name="Varghese N."/>
            <person name="Submissions S."/>
        </authorList>
    </citation>
    <scope>NUCLEOTIDE SEQUENCE [LARGE SCALE GENOMIC DNA]</scope>
    <source>
        <strain evidence="6">RD 26</strain>
    </source>
</reference>
<protein>
    <submittedName>
        <fullName evidence="5">Asparagine synthase (Glutamine-hydrolysing)</fullName>
    </submittedName>
</protein>
<evidence type="ECO:0000313" key="6">
    <source>
        <dbReference type="Proteomes" id="UP000198932"/>
    </source>
</evidence>
<accession>A0A1I6G786</accession>
<proteinExistence type="predicted"/>
<feature type="compositionally biased region" description="Basic and acidic residues" evidence="3">
    <location>
        <begin position="18"/>
        <end position="30"/>
    </location>
</feature>
<evidence type="ECO:0000256" key="3">
    <source>
        <dbReference type="SAM" id="MobiDB-lite"/>
    </source>
</evidence>
<dbReference type="GO" id="GO:0006529">
    <property type="term" value="P:asparagine biosynthetic process"/>
    <property type="evidence" value="ECO:0007669"/>
    <property type="project" value="InterPro"/>
</dbReference>
<dbReference type="InterPro" id="IPR014729">
    <property type="entry name" value="Rossmann-like_a/b/a_fold"/>
</dbReference>
<dbReference type="STRING" id="35743.SAMN04487937_1695"/>
<dbReference type="OrthoDB" id="8692at2157"/>
<keyword evidence="2" id="KW-0067">ATP-binding</keyword>
<dbReference type="GO" id="GO:0004066">
    <property type="term" value="F:asparagine synthase (glutamine-hydrolyzing) activity"/>
    <property type="evidence" value="ECO:0007669"/>
    <property type="project" value="InterPro"/>
</dbReference>
<dbReference type="SUPFAM" id="SSF52402">
    <property type="entry name" value="Adenine nucleotide alpha hydrolases-like"/>
    <property type="match status" value="1"/>
</dbReference>
<keyword evidence="6" id="KW-1185">Reference proteome</keyword>
<dbReference type="Pfam" id="PF00733">
    <property type="entry name" value="Asn_synthase"/>
    <property type="match status" value="2"/>
</dbReference>
<name>A0A1I6G786_HALSD</name>
<dbReference type="RefSeq" id="WP_092921368.1">
    <property type="nucleotide sequence ID" value="NZ_FOYN01000002.1"/>
</dbReference>
<dbReference type="GO" id="GO:0005829">
    <property type="term" value="C:cytosol"/>
    <property type="evidence" value="ECO:0007669"/>
    <property type="project" value="TreeGrafter"/>
</dbReference>
<feature type="compositionally biased region" description="Basic and acidic residues" evidence="3">
    <location>
        <begin position="46"/>
        <end position="73"/>
    </location>
</feature>
<evidence type="ECO:0000256" key="2">
    <source>
        <dbReference type="ARBA" id="ARBA00022840"/>
    </source>
</evidence>
<dbReference type="Gene3D" id="3.40.50.620">
    <property type="entry name" value="HUPs"/>
    <property type="match status" value="1"/>
</dbReference>
<dbReference type="AlphaFoldDB" id="A0A1I6G786"/>
<sequence>MVPSPPADDAGSTLRGGSADRVRAALRDADPLPGGCGFAGLLADPPPRETVDPSRRETADPSRRETSGREARKGPVLVRDVLGRQPLFVERRALDPESDRRPTATGEWGFDRDALDDPEPVPAGSVVSAVGTERVWQLPDPGPTADPAAALSAVEDAVSAALDGLASSARSVPAAGNDDLAVAFSGGVDSGLVAAAVPEAPRYVAGFEGSHDVAAAREAADATDRDLRVVEITHEDLTRAVRAVAAATGRRNPMDVAIAVPLYLTGEAAAADGFDRLAVGQGADELFGGYSKVVDPAEDSRVDADTVRGARTETVRTLPDQLERDVLALRAAGVEPVTPLLDDRVVAAALALPGDLLVDGDERKVALRRVATGRVPESVRTADKKAVQYGTYVSRELDRLARRAGYKRRMDDHVGKYVEALCTAEKPAGEGRD</sequence>
<feature type="region of interest" description="Disordered" evidence="3">
    <location>
        <begin position="90"/>
        <end position="125"/>
    </location>
</feature>
<dbReference type="EMBL" id="FOYN01000002">
    <property type="protein sequence ID" value="SFR38049.1"/>
    <property type="molecule type" value="Genomic_DNA"/>
</dbReference>
<feature type="domain" description="Asparagine synthetase" evidence="4">
    <location>
        <begin position="180"/>
        <end position="296"/>
    </location>
</feature>
<gene>
    <name evidence="5" type="ORF">SAMN04487937_1695</name>
</gene>
<dbReference type="PANTHER" id="PTHR11772">
    <property type="entry name" value="ASPARAGINE SYNTHETASE"/>
    <property type="match status" value="1"/>
</dbReference>
<feature type="region of interest" description="Disordered" evidence="3">
    <location>
        <begin position="1"/>
        <end position="77"/>
    </location>
</feature>
<dbReference type="InterPro" id="IPR001962">
    <property type="entry name" value="Asn_synthase"/>
</dbReference>
<dbReference type="CDD" id="cd01991">
    <property type="entry name" value="Asn_synthase_B_C"/>
    <property type="match status" value="1"/>
</dbReference>
<dbReference type="InterPro" id="IPR050795">
    <property type="entry name" value="Asn_Synthetase"/>
</dbReference>